<reference evidence="1" key="1">
    <citation type="submission" date="2022-02" db="EMBL/GenBank/DDBJ databases">
        <authorList>
            <person name="Henning P.M."/>
            <person name="McCubbin A.G."/>
            <person name="Shore J.S."/>
        </authorList>
    </citation>
    <scope>NUCLEOTIDE SEQUENCE</scope>
    <source>
        <strain evidence="1">F60SS</strain>
        <tissue evidence="1">Leaves</tissue>
    </source>
</reference>
<dbReference type="EMBL" id="JAKUCV010003651">
    <property type="protein sequence ID" value="KAJ4838107.1"/>
    <property type="molecule type" value="Genomic_DNA"/>
</dbReference>
<accession>A0A9Q0FV55</accession>
<sequence>MLYLEEGKAETNEYVHKHLKQVVFLGFRGTSSEIEYKLTSGIPGIRGIHGRHGIKETIKRFVNDCCHSAKMLC</sequence>
<dbReference type="Proteomes" id="UP001141552">
    <property type="component" value="Unassembled WGS sequence"/>
</dbReference>
<evidence type="ECO:0000313" key="2">
    <source>
        <dbReference type="Proteomes" id="UP001141552"/>
    </source>
</evidence>
<dbReference type="AlphaFoldDB" id="A0A9Q0FV55"/>
<proteinExistence type="predicted"/>
<comment type="caution">
    <text evidence="1">The sequence shown here is derived from an EMBL/GenBank/DDBJ whole genome shotgun (WGS) entry which is preliminary data.</text>
</comment>
<gene>
    <name evidence="1" type="ORF">Tsubulata_039652</name>
</gene>
<reference evidence="1" key="2">
    <citation type="journal article" date="2023" name="Plants (Basel)">
        <title>Annotation of the Turnera subulata (Passifloraceae) Draft Genome Reveals the S-Locus Evolved after the Divergence of Turneroideae from Passifloroideae in a Stepwise Manner.</title>
        <authorList>
            <person name="Henning P.M."/>
            <person name="Roalson E.H."/>
            <person name="Mir W."/>
            <person name="McCubbin A.G."/>
            <person name="Shore J.S."/>
        </authorList>
    </citation>
    <scope>NUCLEOTIDE SEQUENCE</scope>
    <source>
        <strain evidence="1">F60SS</strain>
    </source>
</reference>
<evidence type="ECO:0000313" key="1">
    <source>
        <dbReference type="EMBL" id="KAJ4838107.1"/>
    </source>
</evidence>
<name>A0A9Q0FV55_9ROSI</name>
<organism evidence="1 2">
    <name type="scientific">Turnera subulata</name>
    <dbReference type="NCBI Taxonomy" id="218843"/>
    <lineage>
        <taxon>Eukaryota</taxon>
        <taxon>Viridiplantae</taxon>
        <taxon>Streptophyta</taxon>
        <taxon>Embryophyta</taxon>
        <taxon>Tracheophyta</taxon>
        <taxon>Spermatophyta</taxon>
        <taxon>Magnoliopsida</taxon>
        <taxon>eudicotyledons</taxon>
        <taxon>Gunneridae</taxon>
        <taxon>Pentapetalae</taxon>
        <taxon>rosids</taxon>
        <taxon>fabids</taxon>
        <taxon>Malpighiales</taxon>
        <taxon>Passifloraceae</taxon>
        <taxon>Turnera</taxon>
    </lineage>
</organism>
<protein>
    <submittedName>
        <fullName evidence="1">Uncharacterized protein</fullName>
    </submittedName>
</protein>
<keyword evidence="2" id="KW-1185">Reference proteome</keyword>